<gene>
    <name evidence="3" type="ORF">DME_LOCUS7050</name>
</gene>
<sequence length="168" mass="19067">MTYQAVLELKGEPPKRFCCISNPEDPVNGLIPLEYGTQSKPIQVLDSKTLRIPKFIFDGSKPPDAWIFVGKGHLDKEKGRRALVLGRDTWQHHCPLRENYDGSRDLIVRLPDPFNVYDLNYISVFCYEYAVDFGHITFELSPLRTAVPAYIPPIHLKSPPFGGPQIPC</sequence>
<dbReference type="OrthoDB" id="2448405at2759"/>
<dbReference type="AlphaFoldDB" id="A0A0N4U6W1"/>
<dbReference type="PROSITE" id="PS51549">
    <property type="entry name" value="DM13"/>
    <property type="match status" value="1"/>
</dbReference>
<keyword evidence="1" id="KW-0677">Repeat</keyword>
<dbReference type="PANTHER" id="PTHR24036:SF5">
    <property type="entry name" value="THROMBOMODULIN"/>
    <property type="match status" value="1"/>
</dbReference>
<evidence type="ECO:0000313" key="4">
    <source>
        <dbReference type="Proteomes" id="UP000038040"/>
    </source>
</evidence>
<dbReference type="PANTHER" id="PTHR24036">
    <property type="entry name" value="SKELETOR-RELATED"/>
    <property type="match status" value="1"/>
</dbReference>
<evidence type="ECO:0000256" key="1">
    <source>
        <dbReference type="ARBA" id="ARBA00022737"/>
    </source>
</evidence>
<name>A0A0N4U6W1_DRAME</name>
<evidence type="ECO:0000313" key="5">
    <source>
        <dbReference type="Proteomes" id="UP000274756"/>
    </source>
</evidence>
<protein>
    <submittedName>
        <fullName evidence="6">DM13 domain-containing protein</fullName>
    </submittedName>
</protein>
<dbReference type="Proteomes" id="UP000038040">
    <property type="component" value="Unplaced"/>
</dbReference>
<keyword evidence="5" id="KW-1185">Reference proteome</keyword>
<dbReference type="Pfam" id="PF10517">
    <property type="entry name" value="DM13"/>
    <property type="match status" value="1"/>
</dbReference>
<reference evidence="3 5" key="2">
    <citation type="submission" date="2018-11" db="EMBL/GenBank/DDBJ databases">
        <authorList>
            <consortium name="Pathogen Informatics"/>
        </authorList>
    </citation>
    <scope>NUCLEOTIDE SEQUENCE [LARGE SCALE GENOMIC DNA]</scope>
</reference>
<organism evidence="4 6">
    <name type="scientific">Dracunculus medinensis</name>
    <name type="common">Guinea worm</name>
    <dbReference type="NCBI Taxonomy" id="318479"/>
    <lineage>
        <taxon>Eukaryota</taxon>
        <taxon>Metazoa</taxon>
        <taxon>Ecdysozoa</taxon>
        <taxon>Nematoda</taxon>
        <taxon>Chromadorea</taxon>
        <taxon>Rhabditida</taxon>
        <taxon>Spirurina</taxon>
        <taxon>Dracunculoidea</taxon>
        <taxon>Dracunculidae</taxon>
        <taxon>Dracunculus</taxon>
    </lineage>
</organism>
<dbReference type="EMBL" id="UYYG01001158">
    <property type="protein sequence ID" value="VDN57077.1"/>
    <property type="molecule type" value="Genomic_DNA"/>
</dbReference>
<dbReference type="STRING" id="318479.A0A0N4U6W1"/>
<feature type="domain" description="DM13" evidence="2">
    <location>
        <begin position="25"/>
        <end position="139"/>
    </location>
</feature>
<evidence type="ECO:0000313" key="3">
    <source>
        <dbReference type="EMBL" id="VDN57077.1"/>
    </source>
</evidence>
<evidence type="ECO:0000259" key="2">
    <source>
        <dbReference type="PROSITE" id="PS51549"/>
    </source>
</evidence>
<dbReference type="SMART" id="SM00686">
    <property type="entry name" value="DM13"/>
    <property type="match status" value="1"/>
</dbReference>
<dbReference type="WBParaSite" id="DME_0000269001-mRNA-1">
    <property type="protein sequence ID" value="DME_0000269001-mRNA-1"/>
    <property type="gene ID" value="DME_0000269001"/>
</dbReference>
<dbReference type="Proteomes" id="UP000274756">
    <property type="component" value="Unassembled WGS sequence"/>
</dbReference>
<reference evidence="6" key="1">
    <citation type="submission" date="2017-02" db="UniProtKB">
        <authorList>
            <consortium name="WormBaseParasite"/>
        </authorList>
    </citation>
    <scope>IDENTIFICATION</scope>
</reference>
<dbReference type="InterPro" id="IPR052126">
    <property type="entry name" value="Spindle_Org/Thrombomodulin"/>
</dbReference>
<accession>A0A0N4U6W1</accession>
<evidence type="ECO:0000313" key="6">
    <source>
        <dbReference type="WBParaSite" id="DME_0000269001-mRNA-1"/>
    </source>
</evidence>
<proteinExistence type="predicted"/>
<dbReference type="InterPro" id="IPR019545">
    <property type="entry name" value="DM13_domain"/>
</dbReference>